<feature type="transmembrane region" description="Helical" evidence="1">
    <location>
        <begin position="12"/>
        <end position="32"/>
    </location>
</feature>
<feature type="transmembrane region" description="Helical" evidence="1">
    <location>
        <begin position="44"/>
        <end position="65"/>
    </location>
</feature>
<keyword evidence="1" id="KW-1133">Transmembrane helix</keyword>
<evidence type="ECO:0000313" key="2">
    <source>
        <dbReference type="EMBL" id="GGO67182.1"/>
    </source>
</evidence>
<dbReference type="EMBL" id="BMMQ01000012">
    <property type="protein sequence ID" value="GGO67182.1"/>
    <property type="molecule type" value="Genomic_DNA"/>
</dbReference>
<feature type="transmembrane region" description="Helical" evidence="1">
    <location>
        <begin position="106"/>
        <end position="126"/>
    </location>
</feature>
<name>A0ABQ2N618_9MICO</name>
<keyword evidence="3" id="KW-1185">Reference proteome</keyword>
<protein>
    <recommendedName>
        <fullName evidence="4">Low temperature requirement protein LtrA</fullName>
    </recommendedName>
</protein>
<evidence type="ECO:0008006" key="4">
    <source>
        <dbReference type="Google" id="ProtNLM"/>
    </source>
</evidence>
<accession>A0ABQ2N618</accession>
<organism evidence="2 3">
    <name type="scientific">Microbacterium nanhaiense</name>
    <dbReference type="NCBI Taxonomy" id="1301026"/>
    <lineage>
        <taxon>Bacteria</taxon>
        <taxon>Bacillati</taxon>
        <taxon>Actinomycetota</taxon>
        <taxon>Actinomycetes</taxon>
        <taxon>Micrococcales</taxon>
        <taxon>Microbacteriaceae</taxon>
        <taxon>Microbacterium</taxon>
    </lineage>
</organism>
<dbReference type="Proteomes" id="UP000638043">
    <property type="component" value="Unassembled WGS sequence"/>
</dbReference>
<dbReference type="PANTHER" id="PTHR36840:SF1">
    <property type="entry name" value="BLL5714 PROTEIN"/>
    <property type="match status" value="1"/>
</dbReference>
<dbReference type="InterPro" id="IPR010640">
    <property type="entry name" value="Low_temperature_requirement_A"/>
</dbReference>
<gene>
    <name evidence="2" type="ORF">GCM10010910_28380</name>
</gene>
<evidence type="ECO:0000256" key="1">
    <source>
        <dbReference type="SAM" id="Phobius"/>
    </source>
</evidence>
<proteinExistence type="predicted"/>
<comment type="caution">
    <text evidence="2">The sequence shown here is derived from an EMBL/GenBank/DDBJ whole genome shotgun (WGS) entry which is preliminary data.</text>
</comment>
<evidence type="ECO:0000313" key="3">
    <source>
        <dbReference type="Proteomes" id="UP000638043"/>
    </source>
</evidence>
<dbReference type="Pfam" id="PF06772">
    <property type="entry name" value="LtrA"/>
    <property type="match status" value="1"/>
</dbReference>
<feature type="transmembrane region" description="Helical" evidence="1">
    <location>
        <begin position="77"/>
        <end position="100"/>
    </location>
</feature>
<keyword evidence="1" id="KW-0812">Transmembrane</keyword>
<keyword evidence="1" id="KW-0472">Membrane</keyword>
<sequence>MTPRDPEEPGRAASTLELFFDLVFVIAVSAASTQLHHAISEGHASSGLLSYVMVFFAIWWAWMNFSWFGTSFSTDDWLYRVVTIVQMAGVLVLAAGVGSAFRHGDWTVIVIGYVVMRIAMVCSGCAPRGRRARCAGSPSRTPRAS</sequence>
<reference evidence="3" key="1">
    <citation type="journal article" date="2019" name="Int. J. Syst. Evol. Microbiol.">
        <title>The Global Catalogue of Microorganisms (GCM) 10K type strain sequencing project: providing services to taxonomists for standard genome sequencing and annotation.</title>
        <authorList>
            <consortium name="The Broad Institute Genomics Platform"/>
            <consortium name="The Broad Institute Genome Sequencing Center for Infectious Disease"/>
            <person name="Wu L."/>
            <person name="Ma J."/>
        </authorList>
    </citation>
    <scope>NUCLEOTIDE SEQUENCE [LARGE SCALE GENOMIC DNA]</scope>
    <source>
        <strain evidence="3">CGMCC 4.7181</strain>
    </source>
</reference>
<dbReference type="PANTHER" id="PTHR36840">
    <property type="entry name" value="BLL5714 PROTEIN"/>
    <property type="match status" value="1"/>
</dbReference>